<evidence type="ECO:0000313" key="3">
    <source>
        <dbReference type="Proteomes" id="UP000747399"/>
    </source>
</evidence>
<reference evidence="2" key="1">
    <citation type="journal article" date="2021" name="Proc. Natl. Acad. Sci. U.S.A.">
        <title>Three genomes in the algal genus Volvox reveal the fate of a haploid sex-determining region after a transition to homothallism.</title>
        <authorList>
            <person name="Yamamoto K."/>
            <person name="Hamaji T."/>
            <person name="Kawai-Toyooka H."/>
            <person name="Matsuzaki R."/>
            <person name="Takahashi F."/>
            <person name="Nishimura Y."/>
            <person name="Kawachi M."/>
            <person name="Noguchi H."/>
            <person name="Minakuchi Y."/>
            <person name="Umen J.G."/>
            <person name="Toyoda A."/>
            <person name="Nozaki H."/>
        </authorList>
    </citation>
    <scope>NUCLEOTIDE SEQUENCE</scope>
    <source>
        <strain evidence="2">NIES-3780</strain>
    </source>
</reference>
<feature type="compositionally biased region" description="Low complexity" evidence="1">
    <location>
        <begin position="56"/>
        <end position="66"/>
    </location>
</feature>
<dbReference type="EMBL" id="BNCO01000028">
    <property type="protein sequence ID" value="GIL57586.1"/>
    <property type="molecule type" value="Genomic_DNA"/>
</dbReference>
<dbReference type="AlphaFoldDB" id="A0A8J4BA71"/>
<name>A0A8J4BA71_9CHLO</name>
<dbReference type="Proteomes" id="UP000747399">
    <property type="component" value="Unassembled WGS sequence"/>
</dbReference>
<protein>
    <submittedName>
        <fullName evidence="2">Uncharacterized protein</fullName>
    </submittedName>
</protein>
<organism evidence="2 3">
    <name type="scientific">Volvox africanus</name>
    <dbReference type="NCBI Taxonomy" id="51714"/>
    <lineage>
        <taxon>Eukaryota</taxon>
        <taxon>Viridiplantae</taxon>
        <taxon>Chlorophyta</taxon>
        <taxon>core chlorophytes</taxon>
        <taxon>Chlorophyceae</taxon>
        <taxon>CS clade</taxon>
        <taxon>Chlamydomonadales</taxon>
        <taxon>Volvocaceae</taxon>
        <taxon>Volvox</taxon>
    </lineage>
</organism>
<feature type="compositionally biased region" description="Pro residues" evidence="1">
    <location>
        <begin position="68"/>
        <end position="77"/>
    </location>
</feature>
<gene>
    <name evidence="2" type="ORF">Vafri_12791</name>
</gene>
<accession>A0A8J4BA71</accession>
<keyword evidence="3" id="KW-1185">Reference proteome</keyword>
<evidence type="ECO:0000313" key="2">
    <source>
        <dbReference type="EMBL" id="GIL57586.1"/>
    </source>
</evidence>
<sequence length="131" mass="13981">MANRMLASDSCSTASSLLNRLHSCTNTVFMLSSYLTGQRRWIASTSYWGGSRARHSATTTATRSSAEPLPPPPLPPAVPVMASRDANIAAVSFWSLAMSAFSWRPKASGSGMMGRVSMYARYEARSPSGGA</sequence>
<proteinExistence type="predicted"/>
<evidence type="ECO:0000256" key="1">
    <source>
        <dbReference type="SAM" id="MobiDB-lite"/>
    </source>
</evidence>
<feature type="region of interest" description="Disordered" evidence="1">
    <location>
        <begin position="54"/>
        <end position="77"/>
    </location>
</feature>
<comment type="caution">
    <text evidence="2">The sequence shown here is derived from an EMBL/GenBank/DDBJ whole genome shotgun (WGS) entry which is preliminary data.</text>
</comment>